<evidence type="ECO:0000256" key="6">
    <source>
        <dbReference type="ARBA" id="ARBA00047745"/>
    </source>
</evidence>
<comment type="caution">
    <text evidence="10">The sequence shown here is derived from an EMBL/GenBank/DDBJ whole genome shotgun (WGS) entry which is preliminary data.</text>
</comment>
<evidence type="ECO:0000256" key="7">
    <source>
        <dbReference type="PIRNR" id="PIRNR000535"/>
    </source>
</evidence>
<protein>
    <recommendedName>
        <fullName evidence="7">Phosphofructokinase</fullName>
    </recommendedName>
</protein>
<comment type="similarity">
    <text evidence="1 7 8">Belongs to the carbohydrate kinase PfkB family.</text>
</comment>
<sequence>MSEAVSTSAKGTRRPIVTVTLNPALDLTLQVQRLQTGEVNLASQEHLRPAGKGINVALVLRALDQAVCVTGILGLDNRQPFDSLFDELRMENHFSYTTGATRINVKISEQDGRITDVNSPGLKMSEAAMTSLRLQLSALDDVADFFVLSGSLPQGLEPRTYAELTSQLKTRRHRVIVDTSGAALQAVIEAAPFLIKPNVQELSQLAGRELITQQDQEAVIRDLLAQGIEHVVLSDGGRGARWYNRQASLQAIPPEVTVVSTVGAGDSMVAGLSYGLSKQLPLEETFRLATALSAMAVSQIGVGATSPAELKQLQQQVTVKPLPFSF</sequence>
<evidence type="ECO:0000256" key="2">
    <source>
        <dbReference type="ARBA" id="ARBA00022679"/>
    </source>
</evidence>
<dbReference type="NCBIfam" id="TIGR03828">
    <property type="entry name" value="pfkB"/>
    <property type="match status" value="1"/>
</dbReference>
<dbReference type="EMBL" id="BAABBO010000002">
    <property type="protein sequence ID" value="GAA3953192.1"/>
    <property type="molecule type" value="Genomic_DNA"/>
</dbReference>
<dbReference type="Proteomes" id="UP001501337">
    <property type="component" value="Unassembled WGS sequence"/>
</dbReference>
<evidence type="ECO:0000313" key="11">
    <source>
        <dbReference type="Proteomes" id="UP001501337"/>
    </source>
</evidence>
<name>A0ABP7NU67_9GAMM</name>
<keyword evidence="3 8" id="KW-0547">Nucleotide-binding</keyword>
<keyword evidence="11" id="KW-1185">Reference proteome</keyword>
<dbReference type="SUPFAM" id="SSF53613">
    <property type="entry name" value="Ribokinase-like"/>
    <property type="match status" value="1"/>
</dbReference>
<evidence type="ECO:0000256" key="5">
    <source>
        <dbReference type="ARBA" id="ARBA00022840"/>
    </source>
</evidence>
<dbReference type="PANTHER" id="PTHR46566:SF5">
    <property type="entry name" value="1-PHOSPHOFRUCTOKINASE"/>
    <property type="match status" value="1"/>
</dbReference>
<dbReference type="NCBIfam" id="TIGR03168">
    <property type="entry name" value="1-PFK"/>
    <property type="match status" value="1"/>
</dbReference>
<proteinExistence type="inferred from homology"/>
<dbReference type="InterPro" id="IPR022463">
    <property type="entry name" value="1-PFruKinase"/>
</dbReference>
<keyword evidence="5 8" id="KW-0067">ATP-binding</keyword>
<gene>
    <name evidence="10" type="primary">pfkB</name>
    <name evidence="10" type="ORF">GCM10022278_10160</name>
</gene>
<evidence type="ECO:0000256" key="4">
    <source>
        <dbReference type="ARBA" id="ARBA00022777"/>
    </source>
</evidence>
<keyword evidence="2 7" id="KW-0808">Transferase</keyword>
<dbReference type="PIRSF" id="PIRSF000535">
    <property type="entry name" value="1PFK/6PFK/LacC"/>
    <property type="match status" value="1"/>
</dbReference>
<keyword evidence="4 8" id="KW-0418">Kinase</keyword>
<dbReference type="PANTHER" id="PTHR46566">
    <property type="entry name" value="1-PHOSPHOFRUCTOKINASE-RELATED"/>
    <property type="match status" value="1"/>
</dbReference>
<evidence type="ECO:0000256" key="3">
    <source>
        <dbReference type="ARBA" id="ARBA00022741"/>
    </source>
</evidence>
<dbReference type="PROSITE" id="PS00584">
    <property type="entry name" value="PFKB_KINASES_2"/>
    <property type="match status" value="1"/>
</dbReference>
<evidence type="ECO:0000259" key="9">
    <source>
        <dbReference type="Pfam" id="PF00294"/>
    </source>
</evidence>
<evidence type="ECO:0000313" key="10">
    <source>
        <dbReference type="EMBL" id="GAA3953192.1"/>
    </source>
</evidence>
<evidence type="ECO:0000256" key="1">
    <source>
        <dbReference type="ARBA" id="ARBA00010688"/>
    </source>
</evidence>
<organism evidence="10 11">
    <name type="scientific">Allohahella marinimesophila</name>
    <dbReference type="NCBI Taxonomy" id="1054972"/>
    <lineage>
        <taxon>Bacteria</taxon>
        <taxon>Pseudomonadati</taxon>
        <taxon>Pseudomonadota</taxon>
        <taxon>Gammaproteobacteria</taxon>
        <taxon>Oceanospirillales</taxon>
        <taxon>Hahellaceae</taxon>
        <taxon>Allohahella</taxon>
    </lineage>
</organism>
<dbReference type="CDD" id="cd01164">
    <property type="entry name" value="FruK_PfkB_like"/>
    <property type="match status" value="1"/>
</dbReference>
<dbReference type="InterPro" id="IPR002173">
    <property type="entry name" value="Carboh/pur_kinase_PfkB_CS"/>
</dbReference>
<dbReference type="Gene3D" id="3.40.1190.20">
    <property type="match status" value="1"/>
</dbReference>
<comment type="catalytic activity">
    <reaction evidence="6 8">
        <text>beta-D-fructose 1-phosphate + ATP = beta-D-fructose 1,6-bisphosphate + ADP + H(+)</text>
        <dbReference type="Rhea" id="RHEA:14213"/>
        <dbReference type="ChEBI" id="CHEBI:15378"/>
        <dbReference type="ChEBI" id="CHEBI:30616"/>
        <dbReference type="ChEBI" id="CHEBI:32966"/>
        <dbReference type="ChEBI" id="CHEBI:138881"/>
        <dbReference type="ChEBI" id="CHEBI:456216"/>
        <dbReference type="EC" id="2.7.1.56"/>
    </reaction>
</comment>
<feature type="domain" description="Carbohydrate kinase PfkB" evidence="9">
    <location>
        <begin position="23"/>
        <end position="307"/>
    </location>
</feature>
<evidence type="ECO:0000256" key="8">
    <source>
        <dbReference type="RuleBase" id="RU369061"/>
    </source>
</evidence>
<reference evidence="11" key="1">
    <citation type="journal article" date="2019" name="Int. J. Syst. Evol. Microbiol.">
        <title>The Global Catalogue of Microorganisms (GCM) 10K type strain sequencing project: providing services to taxonomists for standard genome sequencing and annotation.</title>
        <authorList>
            <consortium name="The Broad Institute Genomics Platform"/>
            <consortium name="The Broad Institute Genome Sequencing Center for Infectious Disease"/>
            <person name="Wu L."/>
            <person name="Ma J."/>
        </authorList>
    </citation>
    <scope>NUCLEOTIDE SEQUENCE [LARGE SCALE GENOMIC DNA]</scope>
    <source>
        <strain evidence="11">JCM 17555</strain>
    </source>
</reference>
<accession>A0ABP7NU67</accession>
<dbReference type="InterPro" id="IPR011611">
    <property type="entry name" value="PfkB_dom"/>
</dbReference>
<comment type="function">
    <text evidence="8">Catalyzes the ATP-dependent phosphorylation of fructose-l-phosphate to fructose-l,6-bisphosphate.</text>
</comment>
<dbReference type="InterPro" id="IPR017583">
    <property type="entry name" value="Tagatose/fructose_Pkinase"/>
</dbReference>
<dbReference type="InterPro" id="IPR029056">
    <property type="entry name" value="Ribokinase-like"/>
</dbReference>
<dbReference type="RefSeq" id="WP_344803985.1">
    <property type="nucleotide sequence ID" value="NZ_BAABBO010000002.1"/>
</dbReference>
<dbReference type="Pfam" id="PF00294">
    <property type="entry name" value="PfkB"/>
    <property type="match status" value="1"/>
</dbReference>